<feature type="transmembrane region" description="Helical" evidence="1">
    <location>
        <begin position="891"/>
        <end position="908"/>
    </location>
</feature>
<organism evidence="2 3">
    <name type="scientific">Alteromonas lipolytica</name>
    <dbReference type="NCBI Taxonomy" id="1856405"/>
    <lineage>
        <taxon>Bacteria</taxon>
        <taxon>Pseudomonadati</taxon>
        <taxon>Pseudomonadota</taxon>
        <taxon>Gammaproteobacteria</taxon>
        <taxon>Alteromonadales</taxon>
        <taxon>Alteromonadaceae</taxon>
        <taxon>Alteromonas/Salinimonas group</taxon>
        <taxon>Alteromonas</taxon>
    </lineage>
</organism>
<feature type="transmembrane region" description="Helical" evidence="1">
    <location>
        <begin position="914"/>
        <end position="937"/>
    </location>
</feature>
<dbReference type="SUPFAM" id="SSF82693">
    <property type="entry name" value="Multidrug efflux transporter AcrB pore domain, PN1, PN2, PC1 and PC2 subdomains"/>
    <property type="match status" value="2"/>
</dbReference>
<evidence type="ECO:0000313" key="3">
    <source>
        <dbReference type="Proteomes" id="UP000176037"/>
    </source>
</evidence>
<accession>A0A1E8FKF0</accession>
<name>A0A1E8FKF0_9ALTE</name>
<keyword evidence="1" id="KW-0472">Membrane</keyword>
<keyword evidence="1" id="KW-1133">Transmembrane helix</keyword>
<protein>
    <submittedName>
        <fullName evidence="2">Multidrug transporter AcrB</fullName>
    </submittedName>
</protein>
<keyword evidence="1" id="KW-0812">Transmembrane</keyword>
<dbReference type="PANTHER" id="PTHR32063:SF18">
    <property type="entry name" value="CATION EFFLUX SYSTEM PROTEIN"/>
    <property type="match status" value="1"/>
</dbReference>
<feature type="transmembrane region" description="Helical" evidence="1">
    <location>
        <begin position="958"/>
        <end position="981"/>
    </location>
</feature>
<feature type="transmembrane region" description="Helical" evidence="1">
    <location>
        <begin position="464"/>
        <end position="488"/>
    </location>
</feature>
<dbReference type="InterPro" id="IPR001036">
    <property type="entry name" value="Acrflvin-R"/>
</dbReference>
<dbReference type="SUPFAM" id="SSF82714">
    <property type="entry name" value="Multidrug efflux transporter AcrB TolC docking domain, DN and DC subdomains"/>
    <property type="match status" value="2"/>
</dbReference>
<dbReference type="Gene3D" id="3.30.70.1430">
    <property type="entry name" value="Multidrug efflux transporter AcrB pore domain"/>
    <property type="match status" value="2"/>
</dbReference>
<dbReference type="GO" id="GO:0005886">
    <property type="term" value="C:plasma membrane"/>
    <property type="evidence" value="ECO:0007669"/>
    <property type="project" value="TreeGrafter"/>
</dbReference>
<dbReference type="Gene3D" id="3.30.70.1440">
    <property type="entry name" value="Multidrug efflux transporter AcrB pore domain"/>
    <property type="match status" value="1"/>
</dbReference>
<evidence type="ECO:0000313" key="2">
    <source>
        <dbReference type="EMBL" id="OFI36410.1"/>
    </source>
</evidence>
<feature type="transmembrane region" description="Helical" evidence="1">
    <location>
        <begin position="15"/>
        <end position="35"/>
    </location>
</feature>
<proteinExistence type="predicted"/>
<keyword evidence="3" id="KW-1185">Reference proteome</keyword>
<dbReference type="Gene3D" id="1.20.1640.10">
    <property type="entry name" value="Multidrug efflux transporter AcrB transmembrane domain"/>
    <property type="match status" value="2"/>
</dbReference>
<dbReference type="PANTHER" id="PTHR32063">
    <property type="match status" value="1"/>
</dbReference>
<dbReference type="Pfam" id="PF00873">
    <property type="entry name" value="ACR_tran"/>
    <property type="match status" value="1"/>
</dbReference>
<dbReference type="Gene3D" id="3.30.2090.10">
    <property type="entry name" value="Multidrug efflux transporter AcrB TolC docking domain, DN and DC subdomains"/>
    <property type="match status" value="2"/>
</dbReference>
<evidence type="ECO:0000256" key="1">
    <source>
        <dbReference type="SAM" id="Phobius"/>
    </source>
</evidence>
<feature type="transmembrane region" description="Helical" evidence="1">
    <location>
        <begin position="336"/>
        <end position="355"/>
    </location>
</feature>
<feature type="transmembrane region" description="Helical" evidence="1">
    <location>
        <begin position="532"/>
        <end position="549"/>
    </location>
</feature>
<dbReference type="Proteomes" id="UP000176037">
    <property type="component" value="Unassembled WGS sequence"/>
</dbReference>
<dbReference type="RefSeq" id="WP_070174520.1">
    <property type="nucleotide sequence ID" value="NZ_BMJR01000004.1"/>
</dbReference>
<sequence length="1022" mass="113167">MNIAGYFVKNRTTSWLVTLILLLGGTLAFFGLGRLEDPQFTIKKAMVITQYPGASPTQVEEEVTYPIENAIQELPYVDNITSISTAGQSQITVEMKSIYRKDALRGIWEEMRRKINDLRPALPTGVNPPRVMDDFADVYGMLIAINGEGYQYKDINDYVDYLKRELILVDGVGKVTVQGEQQEQVFVEIARSQIVSLGISPSRISSLLVSQNQVSNAGKVKIGDEYIRINPTGEFESVEELENLLISQAGAPERIYLGDVARIYRGYEEVPDNLIHYNGEQSLLLGISFADGVNVVEVGERIMQRLEKLEYMRPVGMQTSFIYNQPVEVDKSVQGFILNLAEAVGIVIVVLLVFMGVKSGLLIGLILLLTVLGTFIFMQQMEINLQRISLGALIIALGMLVDNAIVVTEGILIAMKRGYTKVAAASYVVSQNMWPLLGATVIAIIAFAPIGLSSDATGEFAGSLFWVLFVSLLLSWVTAITLTPFFASLLFKDADNVGNEELKGSEELYNGLIFEIFSGILHFALKFRVITVVAMVALLVSAIIAFGSVKQSFFPPSTTPMFLVDIWHKAGTDIRVNADKVNQIEKHLLSEDGVEEVTSTVGQGLTRFMLTYQTEKSYQTYAQLVIRMRDGETLEAQLPRLRDFMDSEYSEVFYKIKRLEIGPSTDAKIEARFSGPEPTELRRLAEEAKQILAGDPGARNIRDNWRQQTKVIRPILNEAAARRVGISKADLDELLLTSFSGAQIGVYRDGTDLLPIISRPPPQERLTAENLENLQIYSATAQQYIPVTQVVSRFDVSWEDPIIMRRDRKRTLTVMADHDILGSETAAKLFSRVKEKIEAIPLPDGYQLEWGGEFEASNKAQTAIFGSLPLGYLIMFITTVLLFASARIAGIIWACIPLALIGVSYGLLLTGAPFGFMALLGFLSLSGMIIKNGIVLVEQVKLELEEGKAPYSALFHATLSRVRPVCMAAITTILGMIPLLFDDFFASMAVVIMFGLGFATLLTLVFVPVLYSLVFKIQKTPH</sequence>
<feature type="transmembrane region" description="Helical" evidence="1">
    <location>
        <begin position="361"/>
        <end position="378"/>
    </location>
</feature>
<feature type="transmembrane region" description="Helical" evidence="1">
    <location>
        <begin position="390"/>
        <end position="413"/>
    </location>
</feature>
<reference evidence="2 3" key="1">
    <citation type="submission" date="2016-09" db="EMBL/GenBank/DDBJ databases">
        <title>Alteromonas lipolytica, a new species isolated from sea water.</title>
        <authorList>
            <person name="Wu Y.-H."/>
            <person name="Cheng H."/>
            <person name="Xu X.-W."/>
        </authorList>
    </citation>
    <scope>NUCLEOTIDE SEQUENCE [LARGE SCALE GENOMIC DNA]</scope>
    <source>
        <strain evidence="2 3">JW12</strain>
    </source>
</reference>
<dbReference type="AlphaFoldDB" id="A0A1E8FKF0"/>
<gene>
    <name evidence="2" type="ORF">BFC17_00575</name>
</gene>
<feature type="transmembrane region" description="Helical" evidence="1">
    <location>
        <begin position="863"/>
        <end position="884"/>
    </location>
</feature>
<dbReference type="InterPro" id="IPR027463">
    <property type="entry name" value="AcrB_DN_DC_subdom"/>
</dbReference>
<dbReference type="OrthoDB" id="9757940at2"/>
<feature type="transmembrane region" description="Helical" evidence="1">
    <location>
        <begin position="987"/>
        <end position="1014"/>
    </location>
</feature>
<dbReference type="GO" id="GO:0042910">
    <property type="term" value="F:xenobiotic transmembrane transporter activity"/>
    <property type="evidence" value="ECO:0007669"/>
    <property type="project" value="TreeGrafter"/>
</dbReference>
<dbReference type="SUPFAM" id="SSF82866">
    <property type="entry name" value="Multidrug efflux transporter AcrB transmembrane domain"/>
    <property type="match status" value="2"/>
</dbReference>
<dbReference type="EMBL" id="MJIC01000001">
    <property type="protein sequence ID" value="OFI36410.1"/>
    <property type="molecule type" value="Genomic_DNA"/>
</dbReference>
<feature type="transmembrane region" description="Helical" evidence="1">
    <location>
        <begin position="433"/>
        <end position="452"/>
    </location>
</feature>
<dbReference type="PRINTS" id="PR00702">
    <property type="entry name" value="ACRIFLAVINRP"/>
</dbReference>
<dbReference type="Gene3D" id="3.30.70.1320">
    <property type="entry name" value="Multidrug efflux transporter AcrB pore domain like"/>
    <property type="match status" value="1"/>
</dbReference>
<dbReference type="STRING" id="1856405.BFC17_00575"/>
<comment type="caution">
    <text evidence="2">The sequence shown here is derived from an EMBL/GenBank/DDBJ whole genome shotgun (WGS) entry which is preliminary data.</text>
</comment>